<feature type="region of interest" description="Disordered" evidence="2">
    <location>
        <begin position="278"/>
        <end position="401"/>
    </location>
</feature>
<name>A0A0C3PNG9_PISTI</name>
<evidence type="ECO:0000313" key="4">
    <source>
        <dbReference type="Proteomes" id="UP000054217"/>
    </source>
</evidence>
<dbReference type="InterPro" id="IPR033349">
    <property type="entry name" value="ATRIP"/>
</dbReference>
<protein>
    <submittedName>
        <fullName evidence="3">Uncharacterized protein</fullName>
    </submittedName>
</protein>
<feature type="region of interest" description="Disordered" evidence="2">
    <location>
        <begin position="94"/>
        <end position="157"/>
    </location>
</feature>
<dbReference type="PANTHER" id="PTHR28594">
    <property type="entry name" value="ATR-INTERACTING PROTEIN"/>
    <property type="match status" value="1"/>
</dbReference>
<evidence type="ECO:0000256" key="2">
    <source>
        <dbReference type="SAM" id="MobiDB-lite"/>
    </source>
</evidence>
<keyword evidence="4" id="KW-1185">Reference proteome</keyword>
<feature type="coiled-coil region" evidence="1">
    <location>
        <begin position="170"/>
        <end position="211"/>
    </location>
</feature>
<keyword evidence="1" id="KW-0175">Coiled coil</keyword>
<accession>A0A0C3PNG9</accession>
<dbReference type="InParanoid" id="A0A0C3PNG9"/>
<dbReference type="AlphaFoldDB" id="A0A0C3PNG9"/>
<feature type="compositionally biased region" description="Polar residues" evidence="2">
    <location>
        <begin position="380"/>
        <end position="401"/>
    </location>
</feature>
<dbReference type="Proteomes" id="UP000054217">
    <property type="component" value="Unassembled WGS sequence"/>
</dbReference>
<feature type="compositionally biased region" description="Polar residues" evidence="2">
    <location>
        <begin position="31"/>
        <end position="69"/>
    </location>
</feature>
<dbReference type="EMBL" id="KN831953">
    <property type="protein sequence ID" value="KIO09944.1"/>
    <property type="molecule type" value="Genomic_DNA"/>
</dbReference>
<feature type="region of interest" description="Disordered" evidence="2">
    <location>
        <begin position="29"/>
        <end position="81"/>
    </location>
</feature>
<organism evidence="3 4">
    <name type="scientific">Pisolithus tinctorius Marx 270</name>
    <dbReference type="NCBI Taxonomy" id="870435"/>
    <lineage>
        <taxon>Eukaryota</taxon>
        <taxon>Fungi</taxon>
        <taxon>Dikarya</taxon>
        <taxon>Basidiomycota</taxon>
        <taxon>Agaricomycotina</taxon>
        <taxon>Agaricomycetes</taxon>
        <taxon>Agaricomycetidae</taxon>
        <taxon>Boletales</taxon>
        <taxon>Sclerodermatineae</taxon>
        <taxon>Pisolithaceae</taxon>
        <taxon>Pisolithus</taxon>
    </lineage>
</organism>
<evidence type="ECO:0000313" key="3">
    <source>
        <dbReference type="EMBL" id="KIO09944.1"/>
    </source>
</evidence>
<reference evidence="3 4" key="1">
    <citation type="submission" date="2014-04" db="EMBL/GenBank/DDBJ databases">
        <authorList>
            <consortium name="DOE Joint Genome Institute"/>
            <person name="Kuo A."/>
            <person name="Kohler A."/>
            <person name="Costa M.D."/>
            <person name="Nagy L.G."/>
            <person name="Floudas D."/>
            <person name="Copeland A."/>
            <person name="Barry K.W."/>
            <person name="Cichocki N."/>
            <person name="Veneault-Fourrey C."/>
            <person name="LaButti K."/>
            <person name="Lindquist E.A."/>
            <person name="Lipzen A."/>
            <person name="Lundell T."/>
            <person name="Morin E."/>
            <person name="Murat C."/>
            <person name="Sun H."/>
            <person name="Tunlid A."/>
            <person name="Henrissat B."/>
            <person name="Grigoriev I.V."/>
            <person name="Hibbett D.S."/>
            <person name="Martin F."/>
            <person name="Nordberg H.P."/>
            <person name="Cantor M.N."/>
            <person name="Hua S.X."/>
        </authorList>
    </citation>
    <scope>NUCLEOTIDE SEQUENCE [LARGE SCALE GENOMIC DNA]</scope>
    <source>
        <strain evidence="3 4">Marx 270</strain>
    </source>
</reference>
<dbReference type="OrthoDB" id="3366922at2759"/>
<feature type="compositionally biased region" description="Low complexity" evidence="2">
    <location>
        <begin position="140"/>
        <end position="155"/>
    </location>
</feature>
<reference evidence="4" key="2">
    <citation type="submission" date="2015-01" db="EMBL/GenBank/DDBJ databases">
        <title>Evolutionary Origins and Diversification of the Mycorrhizal Mutualists.</title>
        <authorList>
            <consortium name="DOE Joint Genome Institute"/>
            <consortium name="Mycorrhizal Genomics Consortium"/>
            <person name="Kohler A."/>
            <person name="Kuo A."/>
            <person name="Nagy L.G."/>
            <person name="Floudas D."/>
            <person name="Copeland A."/>
            <person name="Barry K.W."/>
            <person name="Cichocki N."/>
            <person name="Veneault-Fourrey C."/>
            <person name="LaButti K."/>
            <person name="Lindquist E.A."/>
            <person name="Lipzen A."/>
            <person name="Lundell T."/>
            <person name="Morin E."/>
            <person name="Murat C."/>
            <person name="Riley R."/>
            <person name="Ohm R."/>
            <person name="Sun H."/>
            <person name="Tunlid A."/>
            <person name="Henrissat B."/>
            <person name="Grigoriev I.V."/>
            <person name="Hibbett D.S."/>
            <person name="Martin F."/>
        </authorList>
    </citation>
    <scope>NUCLEOTIDE SEQUENCE [LARGE SCALE GENOMIC DNA]</scope>
    <source>
        <strain evidence="4">Marx 270</strain>
    </source>
</reference>
<sequence>MHQDEDEDDYPDFTLDDKTLAFLLEEESKFSRSASVQAETTTLAVDTSPPSKRQKTATQRKSTRTIQRNESADDLDDLPDISICGDGTYVLQDKPRHMVGQSSQKPVSREPAPAFLTQFTTTAPQPPSSTCPAQNHTPIPLSSQSAPSSQSGLLPRAGVPINLSPGDASLTNVHRQFEELRKNYEKIQADKEKMQADLKRLETDLENALDAKFAKDGEVTMLRKSIEKVNDHAAQTAKFNTAREEADKRYNLMQKQFEIEMERIKTEYTFKQHELEIALRKPPGSAQPKRTRKGPPPTPVPVPSQIRAWGQGSGTSAPFRSTPESPYHPRFGDISKHERPKKSSFHDSRGLPPGFQTSSPTRAQCSGSSQGKGKAVPSEATGTPGTLIPTTAYSSQLAPPSTPCNQLVQLTPIDLGHQNDESVQLNYGEGIPDNPVPTDIDNPPDVEMEGTNMALTPLAEEIEQQEPLNWNIAMHRAILMHTVKGSRISTLQLLMTVSLTDPDHAKSHANALSEILDVLTSIPNHPNRNFGRTTKAVCEALCNMVVGLAMNSVCGAFFDRCCRFPKENMRTEMANREI</sequence>
<feature type="compositionally biased region" description="Polar residues" evidence="2">
    <location>
        <begin position="314"/>
        <end position="324"/>
    </location>
</feature>
<proteinExistence type="predicted"/>
<dbReference type="PANTHER" id="PTHR28594:SF1">
    <property type="entry name" value="ATR-INTERACTING PROTEIN"/>
    <property type="match status" value="1"/>
</dbReference>
<feature type="compositionally biased region" description="Polar residues" evidence="2">
    <location>
        <begin position="355"/>
        <end position="371"/>
    </location>
</feature>
<dbReference type="GO" id="GO:0000077">
    <property type="term" value="P:DNA damage checkpoint signaling"/>
    <property type="evidence" value="ECO:0007669"/>
    <property type="project" value="InterPro"/>
</dbReference>
<dbReference type="HOGENOM" id="CLU_471817_0_0_1"/>
<gene>
    <name evidence="3" type="ORF">M404DRAFT_221677</name>
</gene>
<evidence type="ECO:0000256" key="1">
    <source>
        <dbReference type="SAM" id="Coils"/>
    </source>
</evidence>